<keyword evidence="6" id="KW-0067">ATP-binding</keyword>
<feature type="compositionally biased region" description="Basic and acidic residues" evidence="9">
    <location>
        <begin position="129"/>
        <end position="164"/>
    </location>
</feature>
<feature type="compositionally biased region" description="Low complexity" evidence="9">
    <location>
        <begin position="364"/>
        <end position="403"/>
    </location>
</feature>
<evidence type="ECO:0000256" key="4">
    <source>
        <dbReference type="ARBA" id="ARBA00022741"/>
    </source>
</evidence>
<evidence type="ECO:0000313" key="11">
    <source>
        <dbReference type="Proteomes" id="UP000664940"/>
    </source>
</evidence>
<comment type="caution">
    <text evidence="10">The sequence shown here is derived from an EMBL/GenBank/DDBJ whole genome shotgun (WGS) entry which is preliminary data.</text>
</comment>
<protein>
    <recommendedName>
        <fullName evidence="1">non-specific serine/threonine protein kinase</fullName>
        <ecNumber evidence="1">2.7.11.1</ecNumber>
    </recommendedName>
</protein>
<feature type="compositionally biased region" description="Basic residues" evidence="9">
    <location>
        <begin position="87"/>
        <end position="97"/>
    </location>
</feature>
<evidence type="ECO:0000256" key="8">
    <source>
        <dbReference type="ARBA" id="ARBA00048679"/>
    </source>
</evidence>
<evidence type="ECO:0000256" key="6">
    <source>
        <dbReference type="ARBA" id="ARBA00022840"/>
    </source>
</evidence>
<feature type="region of interest" description="Disordered" evidence="9">
    <location>
        <begin position="327"/>
        <end position="423"/>
    </location>
</feature>
<keyword evidence="4" id="KW-0547">Nucleotide-binding</keyword>
<evidence type="ECO:0000256" key="1">
    <source>
        <dbReference type="ARBA" id="ARBA00012513"/>
    </source>
</evidence>
<dbReference type="PANTHER" id="PTHR44899">
    <property type="entry name" value="CAMK FAMILY PROTEIN KINASE"/>
    <property type="match status" value="1"/>
</dbReference>
<evidence type="ECO:0000313" key="10">
    <source>
        <dbReference type="EMBL" id="KAF6084582.1"/>
    </source>
</evidence>
<comment type="catalytic activity">
    <reaction evidence="7">
        <text>L-threonyl-[protein] + ATP = O-phospho-L-threonyl-[protein] + ADP + H(+)</text>
        <dbReference type="Rhea" id="RHEA:46608"/>
        <dbReference type="Rhea" id="RHEA-COMP:11060"/>
        <dbReference type="Rhea" id="RHEA-COMP:11605"/>
        <dbReference type="ChEBI" id="CHEBI:15378"/>
        <dbReference type="ChEBI" id="CHEBI:30013"/>
        <dbReference type="ChEBI" id="CHEBI:30616"/>
        <dbReference type="ChEBI" id="CHEBI:61977"/>
        <dbReference type="ChEBI" id="CHEBI:456216"/>
        <dbReference type="EC" id="2.7.11.1"/>
    </reaction>
</comment>
<dbReference type="GO" id="GO:0004674">
    <property type="term" value="F:protein serine/threonine kinase activity"/>
    <property type="evidence" value="ECO:0007669"/>
    <property type="project" value="UniProtKB-KW"/>
</dbReference>
<sequence length="423" mass="47929">MVQGSKIRQVRLQGQRLPRARVWVPKRRKEVMCRNERSPPAGAPEPLFIKMVERPQPAEACGHYGYYYAQLDLLRKRRDHEPSSHRVPQRKTGVKRNCHQEESHRPSPGQWPAEFLQRRFEAQQYKLKVEEQLGLRPSSAERNHDRRQEPRSPGDEPGLRELPSRRHKAKEQTLNTPGWIAVQEYWMQLEDIRQQYHHAVKEIRKKLGSGLEEDSKMSHKTYVVKRRDLPIPQGAPEEDAPEEDAPEEDAPTQGIERDLKQIRLQNMKERELPEHNYKAKRGVKFEINLDECISDENTLKEEEGIVQGMAVLKETLTFEDGVKLRENSCTKERGDDPEEASGKHGRSDAGACTLGAGGGKDLFPQPSISSSPPRLRWPLTPLLAPAGCAASAHPHGPHAHSPQLSPPPSLHPSIPSVGGFACP</sequence>
<evidence type="ECO:0000256" key="2">
    <source>
        <dbReference type="ARBA" id="ARBA00022527"/>
    </source>
</evidence>
<reference evidence="10 11" key="1">
    <citation type="journal article" date="2020" name="Nature">
        <title>Six reference-quality genomes reveal evolution of bat adaptations.</title>
        <authorList>
            <person name="Jebb D."/>
            <person name="Huang Z."/>
            <person name="Pippel M."/>
            <person name="Hughes G.M."/>
            <person name="Lavrichenko K."/>
            <person name="Devanna P."/>
            <person name="Winkler S."/>
            <person name="Jermiin L.S."/>
            <person name="Skirmuntt E.C."/>
            <person name="Katzourakis A."/>
            <person name="Burkitt-Gray L."/>
            <person name="Ray D.A."/>
            <person name="Sullivan K.A.M."/>
            <person name="Roscito J.G."/>
            <person name="Kirilenko B.M."/>
            <person name="Davalos L.M."/>
            <person name="Corthals A.P."/>
            <person name="Power M.L."/>
            <person name="Jones G."/>
            <person name="Ransome R.D."/>
            <person name="Dechmann D.K.N."/>
            <person name="Locatelli A.G."/>
            <person name="Puechmaille S.J."/>
            <person name="Fedrigo O."/>
            <person name="Jarvis E.D."/>
            <person name="Hiller M."/>
            <person name="Vernes S.C."/>
            <person name="Myers E.W."/>
            <person name="Teeling E.C."/>
        </authorList>
    </citation>
    <scope>NUCLEOTIDE SEQUENCE [LARGE SCALE GENOMIC DNA]</scope>
    <source>
        <strain evidence="10">Bat1K_MPI-CBG_1</strain>
    </source>
</reference>
<evidence type="ECO:0000256" key="9">
    <source>
        <dbReference type="SAM" id="MobiDB-lite"/>
    </source>
</evidence>
<accession>A0A833YXQ0</accession>
<evidence type="ECO:0000256" key="3">
    <source>
        <dbReference type="ARBA" id="ARBA00022679"/>
    </source>
</evidence>
<dbReference type="EC" id="2.7.11.1" evidence="1"/>
<feature type="compositionally biased region" description="Basic and acidic residues" evidence="9">
    <location>
        <begin position="327"/>
        <end position="347"/>
    </location>
</feature>
<dbReference type="GO" id="GO:0005524">
    <property type="term" value="F:ATP binding"/>
    <property type="evidence" value="ECO:0007669"/>
    <property type="project" value="UniProtKB-KW"/>
</dbReference>
<name>A0A833YXQ0_9CHIR</name>
<dbReference type="Proteomes" id="UP000664940">
    <property type="component" value="Unassembled WGS sequence"/>
</dbReference>
<evidence type="ECO:0000256" key="5">
    <source>
        <dbReference type="ARBA" id="ARBA00022777"/>
    </source>
</evidence>
<dbReference type="AlphaFoldDB" id="A0A833YXQ0"/>
<proteinExistence type="predicted"/>
<feature type="region of interest" description="Disordered" evidence="9">
    <location>
        <begin position="129"/>
        <end position="173"/>
    </location>
</feature>
<comment type="catalytic activity">
    <reaction evidence="8">
        <text>L-seryl-[protein] + ATP = O-phospho-L-seryl-[protein] + ADP + H(+)</text>
        <dbReference type="Rhea" id="RHEA:17989"/>
        <dbReference type="Rhea" id="RHEA-COMP:9863"/>
        <dbReference type="Rhea" id="RHEA-COMP:11604"/>
        <dbReference type="ChEBI" id="CHEBI:15378"/>
        <dbReference type="ChEBI" id="CHEBI:29999"/>
        <dbReference type="ChEBI" id="CHEBI:30616"/>
        <dbReference type="ChEBI" id="CHEBI:83421"/>
        <dbReference type="ChEBI" id="CHEBI:456216"/>
        <dbReference type="EC" id="2.7.11.1"/>
    </reaction>
</comment>
<keyword evidence="2" id="KW-0723">Serine/threonine-protein kinase</keyword>
<organism evidence="10 11">
    <name type="scientific">Phyllostomus discolor</name>
    <name type="common">pale spear-nosed bat</name>
    <dbReference type="NCBI Taxonomy" id="89673"/>
    <lineage>
        <taxon>Eukaryota</taxon>
        <taxon>Metazoa</taxon>
        <taxon>Chordata</taxon>
        <taxon>Craniata</taxon>
        <taxon>Vertebrata</taxon>
        <taxon>Euteleostomi</taxon>
        <taxon>Mammalia</taxon>
        <taxon>Eutheria</taxon>
        <taxon>Laurasiatheria</taxon>
        <taxon>Chiroptera</taxon>
        <taxon>Yangochiroptera</taxon>
        <taxon>Phyllostomidae</taxon>
        <taxon>Phyllostominae</taxon>
        <taxon>Phyllostomus</taxon>
    </lineage>
</organism>
<keyword evidence="3" id="KW-0808">Transferase</keyword>
<feature type="region of interest" description="Disordered" evidence="9">
    <location>
        <begin position="79"/>
        <end position="112"/>
    </location>
</feature>
<feature type="region of interest" description="Disordered" evidence="9">
    <location>
        <begin position="228"/>
        <end position="255"/>
    </location>
</feature>
<feature type="compositionally biased region" description="Acidic residues" evidence="9">
    <location>
        <begin position="236"/>
        <end position="250"/>
    </location>
</feature>
<gene>
    <name evidence="10" type="ORF">HJG60_013725</name>
</gene>
<keyword evidence="5 10" id="KW-0418">Kinase</keyword>
<evidence type="ECO:0000256" key="7">
    <source>
        <dbReference type="ARBA" id="ARBA00047899"/>
    </source>
</evidence>
<dbReference type="PANTHER" id="PTHR44899:SF1">
    <property type="entry name" value="SERINE_THREONINE-PROTEIN KINASE NEK5"/>
    <property type="match status" value="1"/>
</dbReference>
<dbReference type="EMBL" id="JABVXQ010000012">
    <property type="protein sequence ID" value="KAF6084582.1"/>
    <property type="molecule type" value="Genomic_DNA"/>
</dbReference>
<dbReference type="InterPro" id="IPR051131">
    <property type="entry name" value="NEK_Ser/Thr_kinase_NIMA"/>
</dbReference>